<keyword evidence="5" id="KW-0256">Endoplasmic reticulum</keyword>
<comment type="similarity">
    <text evidence="2">Belongs to the ALG14 family.</text>
</comment>
<comment type="subcellular location">
    <subcellularLocation>
        <location evidence="1">Endoplasmic reticulum membrane</location>
        <topology evidence="1">Single-pass membrane protein</topology>
    </subcellularLocation>
</comment>
<keyword evidence="10" id="KW-1185">Reference proteome</keyword>
<evidence type="ECO:0000256" key="6">
    <source>
        <dbReference type="ARBA" id="ARBA00022989"/>
    </source>
</evidence>
<dbReference type="Proteomes" id="UP001516400">
    <property type="component" value="Unassembled WGS sequence"/>
</dbReference>
<dbReference type="PANTHER" id="PTHR12154:SF4">
    <property type="entry name" value="UDP-N-ACETYLGLUCOSAMINE TRANSFERASE SUBUNIT ALG14 HOMOLOG"/>
    <property type="match status" value="1"/>
</dbReference>
<sequence length="220" mass="25143">MMETQLIIEVLILLILVIVTRVLYLIHKITTGYSRKSEIKRTTPCKILICIGSGGHTTEMLQLIKNINFAKYKPRYYTMAKTDKTSHDKVVNFEKAKEGISSNYTIIEVPRSREVHQSYITSVITTLYSTLYSLPIVLGIMPDVIICNGPGSCVPICVVSFILKCMFIKDIRIVFIESYCRVQTFSLTGKILTYLADNFLVQWPDLKNKLKRAEYIGQLM</sequence>
<accession>A0ABD2MWX0</accession>
<dbReference type="GO" id="GO:0005789">
    <property type="term" value="C:endoplasmic reticulum membrane"/>
    <property type="evidence" value="ECO:0007669"/>
    <property type="project" value="UniProtKB-SubCell"/>
</dbReference>
<evidence type="ECO:0000313" key="10">
    <source>
        <dbReference type="Proteomes" id="UP001516400"/>
    </source>
</evidence>
<evidence type="ECO:0000256" key="7">
    <source>
        <dbReference type="ARBA" id="ARBA00023136"/>
    </source>
</evidence>
<comment type="caution">
    <text evidence="9">The sequence shown here is derived from an EMBL/GenBank/DDBJ whole genome shotgun (WGS) entry which is preliminary data.</text>
</comment>
<evidence type="ECO:0000256" key="2">
    <source>
        <dbReference type="ARBA" id="ARBA00009731"/>
    </source>
</evidence>
<organism evidence="9 10">
    <name type="scientific">Cryptolaemus montrouzieri</name>
    <dbReference type="NCBI Taxonomy" id="559131"/>
    <lineage>
        <taxon>Eukaryota</taxon>
        <taxon>Metazoa</taxon>
        <taxon>Ecdysozoa</taxon>
        <taxon>Arthropoda</taxon>
        <taxon>Hexapoda</taxon>
        <taxon>Insecta</taxon>
        <taxon>Pterygota</taxon>
        <taxon>Neoptera</taxon>
        <taxon>Endopterygota</taxon>
        <taxon>Coleoptera</taxon>
        <taxon>Polyphaga</taxon>
        <taxon>Cucujiformia</taxon>
        <taxon>Coccinelloidea</taxon>
        <taxon>Coccinellidae</taxon>
        <taxon>Scymninae</taxon>
        <taxon>Scymnini</taxon>
        <taxon>Cryptolaemus</taxon>
    </lineage>
</organism>
<evidence type="ECO:0000256" key="3">
    <source>
        <dbReference type="ARBA" id="ARBA00017467"/>
    </source>
</evidence>
<evidence type="ECO:0000256" key="5">
    <source>
        <dbReference type="ARBA" id="ARBA00022824"/>
    </source>
</evidence>
<gene>
    <name evidence="9" type="ORF">HHI36_021466</name>
</gene>
<dbReference type="Gene3D" id="3.40.50.2000">
    <property type="entry name" value="Glycogen Phosphorylase B"/>
    <property type="match status" value="1"/>
</dbReference>
<dbReference type="EMBL" id="JABFTP020000042">
    <property type="protein sequence ID" value="KAL3270963.1"/>
    <property type="molecule type" value="Genomic_DNA"/>
</dbReference>
<feature type="transmembrane region" description="Helical" evidence="8">
    <location>
        <begin position="6"/>
        <end position="26"/>
    </location>
</feature>
<evidence type="ECO:0000313" key="9">
    <source>
        <dbReference type="EMBL" id="KAL3270963.1"/>
    </source>
</evidence>
<evidence type="ECO:0000256" key="4">
    <source>
        <dbReference type="ARBA" id="ARBA00022692"/>
    </source>
</evidence>
<keyword evidence="7 8" id="KW-0472">Membrane</keyword>
<name>A0ABD2MWX0_9CUCU</name>
<dbReference type="PANTHER" id="PTHR12154">
    <property type="entry name" value="GLYCOSYL TRANSFERASE-RELATED"/>
    <property type="match status" value="1"/>
</dbReference>
<keyword evidence="6 8" id="KW-1133">Transmembrane helix</keyword>
<dbReference type="Pfam" id="PF08660">
    <property type="entry name" value="Alg14"/>
    <property type="match status" value="1"/>
</dbReference>
<protein>
    <recommendedName>
        <fullName evidence="3">UDP-N-acetylglucosamine transferase subunit ALG14</fullName>
    </recommendedName>
</protein>
<reference evidence="9 10" key="1">
    <citation type="journal article" date="2021" name="BMC Biol.">
        <title>Horizontally acquired antibacterial genes associated with adaptive radiation of ladybird beetles.</title>
        <authorList>
            <person name="Li H.S."/>
            <person name="Tang X.F."/>
            <person name="Huang Y.H."/>
            <person name="Xu Z.Y."/>
            <person name="Chen M.L."/>
            <person name="Du X.Y."/>
            <person name="Qiu B.Y."/>
            <person name="Chen P.T."/>
            <person name="Zhang W."/>
            <person name="Slipinski A."/>
            <person name="Escalona H.E."/>
            <person name="Waterhouse R.M."/>
            <person name="Zwick A."/>
            <person name="Pang H."/>
        </authorList>
    </citation>
    <scope>NUCLEOTIDE SEQUENCE [LARGE SCALE GENOMIC DNA]</scope>
    <source>
        <strain evidence="9">SYSU2018</strain>
    </source>
</reference>
<dbReference type="AlphaFoldDB" id="A0ABD2MWX0"/>
<proteinExistence type="inferred from homology"/>
<keyword evidence="4 8" id="KW-0812">Transmembrane</keyword>
<dbReference type="InterPro" id="IPR013969">
    <property type="entry name" value="Oligosacch_biosynth_Alg14"/>
</dbReference>
<evidence type="ECO:0000256" key="1">
    <source>
        <dbReference type="ARBA" id="ARBA00004389"/>
    </source>
</evidence>
<evidence type="ECO:0000256" key="8">
    <source>
        <dbReference type="SAM" id="Phobius"/>
    </source>
</evidence>